<organism evidence="7 8">
    <name type="scientific">Streptomyces hesseae</name>
    <dbReference type="NCBI Taxonomy" id="3075519"/>
    <lineage>
        <taxon>Bacteria</taxon>
        <taxon>Bacillati</taxon>
        <taxon>Actinomycetota</taxon>
        <taxon>Actinomycetes</taxon>
        <taxon>Kitasatosporales</taxon>
        <taxon>Streptomycetaceae</taxon>
        <taxon>Streptomyces</taxon>
    </lineage>
</organism>
<evidence type="ECO:0000259" key="6">
    <source>
        <dbReference type="PROSITE" id="PS51296"/>
    </source>
</evidence>
<keyword evidence="4" id="KW-0408">Iron</keyword>
<dbReference type="Gene3D" id="2.102.10.10">
    <property type="entry name" value="Rieske [2Fe-2S] iron-sulphur domain"/>
    <property type="match status" value="1"/>
</dbReference>
<dbReference type="Pfam" id="PF00355">
    <property type="entry name" value="Rieske"/>
    <property type="match status" value="1"/>
</dbReference>
<dbReference type="PANTHER" id="PTHR21266">
    <property type="entry name" value="IRON-SULFUR DOMAIN CONTAINING PROTEIN"/>
    <property type="match status" value="1"/>
</dbReference>
<dbReference type="PANTHER" id="PTHR21266:SF60">
    <property type="entry name" value="3-KETOSTEROID-9-ALPHA-MONOOXYGENASE, OXYGENASE COMPONENT"/>
    <property type="match status" value="1"/>
</dbReference>
<dbReference type="SUPFAM" id="SSF50022">
    <property type="entry name" value="ISP domain"/>
    <property type="match status" value="1"/>
</dbReference>
<evidence type="ECO:0000256" key="2">
    <source>
        <dbReference type="ARBA" id="ARBA00022723"/>
    </source>
</evidence>
<protein>
    <submittedName>
        <fullName evidence="7">Rieske 2Fe-2S domain-containing protein</fullName>
    </submittedName>
</protein>
<dbReference type="EMBL" id="JAVRFI010000010">
    <property type="protein sequence ID" value="MDT0450797.1"/>
    <property type="molecule type" value="Genomic_DNA"/>
</dbReference>
<proteinExistence type="predicted"/>
<feature type="domain" description="Rieske" evidence="6">
    <location>
        <begin position="25"/>
        <end position="127"/>
    </location>
</feature>
<evidence type="ECO:0000256" key="5">
    <source>
        <dbReference type="ARBA" id="ARBA00023014"/>
    </source>
</evidence>
<evidence type="ECO:0000256" key="3">
    <source>
        <dbReference type="ARBA" id="ARBA00023002"/>
    </source>
</evidence>
<evidence type="ECO:0000256" key="1">
    <source>
        <dbReference type="ARBA" id="ARBA00022714"/>
    </source>
</evidence>
<evidence type="ECO:0000256" key="4">
    <source>
        <dbReference type="ARBA" id="ARBA00023004"/>
    </source>
</evidence>
<sequence>MTTTRPLGRPVPGEGRDGTYSQSWFPLCLSTELPPGRVLGADFLGGRVAVFRGAGGGPARVVSGYCAHLGADLSVGDVEGERLRCRYHGWRYDGGGACTATGTGEPVPPRARLFSFPSRESHGIVWAFNGRRPLFDVPGLPVPPDELLLRHTVLDEAPVDPWLVAAQTMDVQHFLLQHEFALDDGADPNDAVTATAHSMGYPLRLTTPGGHRLDLRVEIHGTNVFRQTGTLDGRWFCWLTALRSVRPGVSRPYFVLGARQAEDGADEAADAAFLDRAMGVMMGMLADDAPVLLTLHFRPGLLTRSDRALARFLEYVRRHPRAHPAREDIS</sequence>
<dbReference type="RefSeq" id="WP_311611846.1">
    <property type="nucleotide sequence ID" value="NZ_JAVRFI010000010.1"/>
</dbReference>
<dbReference type="PROSITE" id="PS51296">
    <property type="entry name" value="RIESKE"/>
    <property type="match status" value="1"/>
</dbReference>
<evidence type="ECO:0000313" key="7">
    <source>
        <dbReference type="EMBL" id="MDT0450797.1"/>
    </source>
</evidence>
<gene>
    <name evidence="7" type="ORF">RM609_17180</name>
</gene>
<keyword evidence="5" id="KW-0411">Iron-sulfur</keyword>
<keyword evidence="2" id="KW-0479">Metal-binding</keyword>
<dbReference type="InterPro" id="IPR017941">
    <property type="entry name" value="Rieske_2Fe-2S"/>
</dbReference>
<comment type="caution">
    <text evidence="7">The sequence shown here is derived from an EMBL/GenBank/DDBJ whole genome shotgun (WGS) entry which is preliminary data.</text>
</comment>
<keyword evidence="3" id="KW-0560">Oxidoreductase</keyword>
<keyword evidence="8" id="KW-1185">Reference proteome</keyword>
<dbReference type="InterPro" id="IPR050584">
    <property type="entry name" value="Cholesterol_7-desaturase"/>
</dbReference>
<accession>A0ABU2SP88</accession>
<evidence type="ECO:0000313" key="8">
    <source>
        <dbReference type="Proteomes" id="UP001180531"/>
    </source>
</evidence>
<keyword evidence="1" id="KW-0001">2Fe-2S</keyword>
<reference evidence="7" key="1">
    <citation type="submission" date="2024-05" db="EMBL/GenBank/DDBJ databases">
        <title>30 novel species of actinomycetes from the DSMZ collection.</title>
        <authorList>
            <person name="Nouioui I."/>
        </authorList>
    </citation>
    <scope>NUCLEOTIDE SEQUENCE</scope>
    <source>
        <strain evidence="7">DSM 40473</strain>
    </source>
</reference>
<dbReference type="Proteomes" id="UP001180531">
    <property type="component" value="Unassembled WGS sequence"/>
</dbReference>
<name>A0ABU2SP88_9ACTN</name>
<dbReference type="InterPro" id="IPR036922">
    <property type="entry name" value="Rieske_2Fe-2S_sf"/>
</dbReference>